<evidence type="ECO:0008006" key="3">
    <source>
        <dbReference type="Google" id="ProtNLM"/>
    </source>
</evidence>
<proteinExistence type="predicted"/>
<protein>
    <recommendedName>
        <fullName evidence="3">Bacterial Ig domain-containing protein</fullName>
    </recommendedName>
</protein>
<dbReference type="EMBL" id="JAGYPE010000002">
    <property type="protein sequence ID" value="MBS4181975.1"/>
    <property type="molecule type" value="Genomic_DNA"/>
</dbReference>
<reference evidence="2" key="1">
    <citation type="submission" date="2021-05" db="EMBL/GenBank/DDBJ databases">
        <title>Novel Bacillus species.</title>
        <authorList>
            <person name="Liu G."/>
        </authorList>
    </citation>
    <scope>NUCLEOTIDE SEQUENCE</scope>
    <source>
        <strain evidence="2">FJAT-50051</strain>
    </source>
</reference>
<feature type="chain" id="PRO_5037852888" description="Bacterial Ig domain-containing protein" evidence="1">
    <location>
        <begin position="36"/>
        <end position="494"/>
    </location>
</feature>
<dbReference type="InterPro" id="IPR013783">
    <property type="entry name" value="Ig-like_fold"/>
</dbReference>
<name>A0A942Y9L9_9BACI</name>
<dbReference type="AlphaFoldDB" id="A0A942Y9L9"/>
<accession>A0A942Y9L9</accession>
<evidence type="ECO:0000256" key="1">
    <source>
        <dbReference type="SAM" id="SignalP"/>
    </source>
</evidence>
<evidence type="ECO:0000313" key="2">
    <source>
        <dbReference type="EMBL" id="MBS4181975.1"/>
    </source>
</evidence>
<keyword evidence="1" id="KW-0732">Signal</keyword>
<gene>
    <name evidence="2" type="ORF">KHB02_11325</name>
</gene>
<organism evidence="2">
    <name type="scientific">Neobacillus citreus</name>
    <dbReference type="NCBI Taxonomy" id="2833578"/>
    <lineage>
        <taxon>Bacteria</taxon>
        <taxon>Bacillati</taxon>
        <taxon>Bacillota</taxon>
        <taxon>Bacilli</taxon>
        <taxon>Bacillales</taxon>
        <taxon>Bacillaceae</taxon>
        <taxon>Neobacillus</taxon>
    </lineage>
</organism>
<dbReference type="Gene3D" id="2.60.40.10">
    <property type="entry name" value="Immunoglobulins"/>
    <property type="match status" value="3"/>
</dbReference>
<feature type="signal peptide" evidence="1">
    <location>
        <begin position="1"/>
        <end position="35"/>
    </location>
</feature>
<comment type="caution">
    <text evidence="2">The sequence shown here is derived from an EMBL/GenBank/DDBJ whole genome shotgun (WGS) entry which is preliminary data.</text>
</comment>
<sequence>MGAFARTSKTCAAAALGLGLSLGLAVSADPSVAHASASQAVGSAIVITSSTEVAERTAFDIVGTAAPSSSVTILGLLDGLVTVDTDENGAFTYRSTDGLPAGVRRVQFADGSSSTEVEYRVRDSSGAVPVLAPLSVDEPEYVPGQKVTLTGTGTPGATVRAQFRTASVPTMEAEVAGDGRWTLSSPYAITGLEHEVRVRQHSDLGEEAPQTIRLRADASSFAPLTVDEPEYVPGQKVTLTGTGTPGATVRAQFRTASVPTMEAEVAGDGRWTLSSPYAITGLEHEVRVRQHSDLGEEAPQTIRLRADASSFAPLTVDEPEYVPGQKLRLSGTATPGGAVQLRVNSIALDTKVTAGADGKWSFESAHAVSGLSHEARVRQTAADGPYTVVELQARDENGEEPTFRALERTSAATYLPGGTTRLTGKSTSWSEIRVSLSNPGGKPLPGGSRQDFRVLAGADGTWSIDIPDHKLTKATVKQYSELGNDAIEFEFSKA</sequence>